<reference evidence="2" key="1">
    <citation type="journal article" date="2019" name="Environ. Microbiol.">
        <title>Fungal ecological strategies reflected in gene transcription - a case study of two litter decomposers.</title>
        <authorList>
            <person name="Barbi F."/>
            <person name="Kohler A."/>
            <person name="Barry K."/>
            <person name="Baskaran P."/>
            <person name="Daum C."/>
            <person name="Fauchery L."/>
            <person name="Ihrmark K."/>
            <person name="Kuo A."/>
            <person name="LaButti K."/>
            <person name="Lipzen A."/>
            <person name="Morin E."/>
            <person name="Grigoriev I.V."/>
            <person name="Henrissat B."/>
            <person name="Lindahl B."/>
            <person name="Martin F."/>
        </authorList>
    </citation>
    <scope>NUCLEOTIDE SEQUENCE</scope>
    <source>
        <strain evidence="2">JB14</strain>
    </source>
</reference>
<evidence type="ECO:0000313" key="3">
    <source>
        <dbReference type="Proteomes" id="UP000799118"/>
    </source>
</evidence>
<evidence type="ECO:0000313" key="2">
    <source>
        <dbReference type="EMBL" id="KAE9392303.1"/>
    </source>
</evidence>
<feature type="region of interest" description="Disordered" evidence="1">
    <location>
        <begin position="47"/>
        <end position="73"/>
    </location>
</feature>
<dbReference type="Proteomes" id="UP000799118">
    <property type="component" value="Unassembled WGS sequence"/>
</dbReference>
<dbReference type="EMBL" id="ML769599">
    <property type="protein sequence ID" value="KAE9392303.1"/>
    <property type="molecule type" value="Genomic_DNA"/>
</dbReference>
<keyword evidence="3" id="KW-1185">Reference proteome</keyword>
<feature type="non-terminal residue" evidence="2">
    <location>
        <position position="1"/>
    </location>
</feature>
<gene>
    <name evidence="2" type="ORF">BT96DRAFT_924790</name>
</gene>
<proteinExistence type="predicted"/>
<name>A0A6A4H3I4_9AGAR</name>
<feature type="non-terminal residue" evidence="2">
    <location>
        <position position="378"/>
    </location>
</feature>
<organism evidence="2 3">
    <name type="scientific">Gymnopus androsaceus JB14</name>
    <dbReference type="NCBI Taxonomy" id="1447944"/>
    <lineage>
        <taxon>Eukaryota</taxon>
        <taxon>Fungi</taxon>
        <taxon>Dikarya</taxon>
        <taxon>Basidiomycota</taxon>
        <taxon>Agaricomycotina</taxon>
        <taxon>Agaricomycetes</taxon>
        <taxon>Agaricomycetidae</taxon>
        <taxon>Agaricales</taxon>
        <taxon>Marasmiineae</taxon>
        <taxon>Omphalotaceae</taxon>
        <taxon>Gymnopus</taxon>
    </lineage>
</organism>
<dbReference type="AlphaFoldDB" id="A0A6A4H3I4"/>
<dbReference type="OrthoDB" id="2876013at2759"/>
<protein>
    <submittedName>
        <fullName evidence="2">Uncharacterized protein</fullName>
    </submittedName>
</protein>
<feature type="compositionally biased region" description="Basic and acidic residues" evidence="1">
    <location>
        <begin position="61"/>
        <end position="73"/>
    </location>
</feature>
<evidence type="ECO:0000256" key="1">
    <source>
        <dbReference type="SAM" id="MobiDB-lite"/>
    </source>
</evidence>
<sequence>NSGLFDDDSSTVRGSIGTITPNSARIRSTRRSVDHRIDSRQMISTNNTHEESAVLQRQHRVSREGRGGRTRKPMDGDYAHFDSWIDQPEEGSDIRHHANSVNAVEHLSDPGPQLEETSVCYPDCFICGLMHLDVMEVRLPRSQNLPWLEAALLNASLYYHPRECINWLLSQAHNPDVVVYISRYLIRAVSCWSPEAVILEFFTKLVEDIHSFLSAINRLGDFCEDLVVESGHTLRKIFSLDVPPGTTNTRHNYLFGIGWRQAYFFGGLFSLDFMPISYFMAHLSFLLEGAPHVTRVDAIRNMIVAAGPKLCHPHNVRDLGDFIVKLRRKYVLPAPGGRFPDVLFAKEEDKQDVFERVRSAMKVQVKILYGLCTVVCLD</sequence>
<accession>A0A6A4H3I4</accession>